<dbReference type="InterPro" id="IPR001478">
    <property type="entry name" value="PDZ"/>
</dbReference>
<evidence type="ECO:0000259" key="2">
    <source>
        <dbReference type="PROSITE" id="PS50106"/>
    </source>
</evidence>
<accession>A0AAV7J800</accession>
<comment type="caution">
    <text evidence="3">The sequence shown here is derived from an EMBL/GenBank/DDBJ whole genome shotgun (WGS) entry which is preliminary data.</text>
</comment>
<keyword evidence="4" id="KW-1185">Reference proteome</keyword>
<proteinExistence type="predicted"/>
<name>A0AAV7J800_9METZ</name>
<dbReference type="Pfam" id="PF00595">
    <property type="entry name" value="PDZ"/>
    <property type="match status" value="1"/>
</dbReference>
<gene>
    <name evidence="3" type="ORF">LOD99_12975</name>
</gene>
<evidence type="ECO:0000256" key="1">
    <source>
        <dbReference type="SAM" id="MobiDB-lite"/>
    </source>
</evidence>
<organism evidence="3 4">
    <name type="scientific">Oopsacas minuta</name>
    <dbReference type="NCBI Taxonomy" id="111878"/>
    <lineage>
        <taxon>Eukaryota</taxon>
        <taxon>Metazoa</taxon>
        <taxon>Porifera</taxon>
        <taxon>Hexactinellida</taxon>
        <taxon>Hexasterophora</taxon>
        <taxon>Lyssacinosida</taxon>
        <taxon>Leucopsacidae</taxon>
        <taxon>Oopsacas</taxon>
    </lineage>
</organism>
<protein>
    <recommendedName>
        <fullName evidence="2">PDZ domain-containing protein</fullName>
    </recommendedName>
</protein>
<dbReference type="SUPFAM" id="SSF50156">
    <property type="entry name" value="PDZ domain-like"/>
    <property type="match status" value="1"/>
</dbReference>
<dbReference type="AlphaFoldDB" id="A0AAV7J800"/>
<evidence type="ECO:0000313" key="3">
    <source>
        <dbReference type="EMBL" id="KAI6645712.1"/>
    </source>
</evidence>
<feature type="domain" description="PDZ" evidence="2">
    <location>
        <begin position="103"/>
        <end position="177"/>
    </location>
</feature>
<reference evidence="3 4" key="1">
    <citation type="journal article" date="2023" name="BMC Biol.">
        <title>The compact genome of the sponge Oopsacas minuta (Hexactinellida) is lacking key metazoan core genes.</title>
        <authorList>
            <person name="Santini S."/>
            <person name="Schenkelaars Q."/>
            <person name="Jourda C."/>
            <person name="Duchesne M."/>
            <person name="Belahbib H."/>
            <person name="Rocher C."/>
            <person name="Selva M."/>
            <person name="Riesgo A."/>
            <person name="Vervoort M."/>
            <person name="Leys S.P."/>
            <person name="Kodjabachian L."/>
            <person name="Le Bivic A."/>
            <person name="Borchiellini C."/>
            <person name="Claverie J.M."/>
            <person name="Renard E."/>
        </authorList>
    </citation>
    <scope>NUCLEOTIDE SEQUENCE [LARGE SCALE GENOMIC DNA]</scope>
    <source>
        <strain evidence="3">SPO-2</strain>
    </source>
</reference>
<dbReference type="InterPro" id="IPR036034">
    <property type="entry name" value="PDZ_sf"/>
</dbReference>
<sequence>MIHAGTDLNLSNHKWHSMPLIDEERSEDESINIKRGSSAQIERNSSTLQSHGARSLEDMLTGQTTFPAMLLPTAVVKRSSLSIYEADKPTTVTVNSKGIELQEVTLRSPNEKSLGIIVELKTKRNGKAVKHEVYIKQFHQKGKAYLDGRLKVRDRIVKINGEVVGEANMTQFSDEQVWTFTIARSIAKTKKHTRGTCGIPKLEPQDIAQQMLCNKFLEGVNKKHLYKEMRTVNKKNWWEKVSRCSMGFEDLLTRSDNYVNITTEGVRVDAKRIAERSLFPTDTRDPKQLQMFYPQQQLFIFEPISEITSQMNIETIHTSELC</sequence>
<feature type="region of interest" description="Disordered" evidence="1">
    <location>
        <begin position="22"/>
        <end position="53"/>
    </location>
</feature>
<evidence type="ECO:0000313" key="4">
    <source>
        <dbReference type="Proteomes" id="UP001165289"/>
    </source>
</evidence>
<feature type="compositionally biased region" description="Polar residues" evidence="1">
    <location>
        <begin position="35"/>
        <end position="52"/>
    </location>
</feature>
<dbReference type="Proteomes" id="UP001165289">
    <property type="component" value="Unassembled WGS sequence"/>
</dbReference>
<dbReference type="CDD" id="cd00136">
    <property type="entry name" value="PDZ_canonical"/>
    <property type="match status" value="1"/>
</dbReference>
<dbReference type="EMBL" id="JAKMXF010000365">
    <property type="protein sequence ID" value="KAI6645712.1"/>
    <property type="molecule type" value="Genomic_DNA"/>
</dbReference>
<dbReference type="PROSITE" id="PS50106">
    <property type="entry name" value="PDZ"/>
    <property type="match status" value="1"/>
</dbReference>
<dbReference type="Gene3D" id="2.30.42.10">
    <property type="match status" value="1"/>
</dbReference>